<protein>
    <submittedName>
        <fullName evidence="2">Glycosyl transferase family 2</fullName>
    </submittedName>
</protein>
<name>A0A420B7R8_SPHD1</name>
<dbReference type="InterPro" id="IPR029044">
    <property type="entry name" value="Nucleotide-diphossugar_trans"/>
</dbReference>
<organism evidence="2 3">
    <name type="scientific">Sphingobacterium detergens</name>
    <dbReference type="NCBI Taxonomy" id="1145106"/>
    <lineage>
        <taxon>Bacteria</taxon>
        <taxon>Pseudomonadati</taxon>
        <taxon>Bacteroidota</taxon>
        <taxon>Sphingobacteriia</taxon>
        <taxon>Sphingobacteriales</taxon>
        <taxon>Sphingobacteriaceae</taxon>
        <taxon>Sphingobacterium</taxon>
    </lineage>
</organism>
<dbReference type="SUPFAM" id="SSF53448">
    <property type="entry name" value="Nucleotide-diphospho-sugar transferases"/>
    <property type="match status" value="1"/>
</dbReference>
<dbReference type="EMBL" id="RAPY01000002">
    <property type="protein sequence ID" value="RKE52741.1"/>
    <property type="molecule type" value="Genomic_DNA"/>
</dbReference>
<reference evidence="2 3" key="1">
    <citation type="submission" date="2018-09" db="EMBL/GenBank/DDBJ databases">
        <title>Genomic Encyclopedia of Type Strains, Phase III (KMG-III): the genomes of soil and plant-associated and newly described type strains.</title>
        <authorList>
            <person name="Whitman W."/>
        </authorList>
    </citation>
    <scope>NUCLEOTIDE SEQUENCE [LARGE SCALE GENOMIC DNA]</scope>
    <source>
        <strain evidence="2 3">CECT 7938</strain>
    </source>
</reference>
<dbReference type="AlphaFoldDB" id="A0A420B7R8"/>
<dbReference type="InterPro" id="IPR001173">
    <property type="entry name" value="Glyco_trans_2-like"/>
</dbReference>
<comment type="caution">
    <text evidence="2">The sequence shown here is derived from an EMBL/GenBank/DDBJ whole genome shotgun (WGS) entry which is preliminary data.</text>
</comment>
<keyword evidence="3" id="KW-1185">Reference proteome</keyword>
<gene>
    <name evidence="2" type="ORF">DFQ12_2986</name>
</gene>
<feature type="domain" description="Glycosyltransferase 2-like" evidence="1">
    <location>
        <begin position="7"/>
        <end position="135"/>
    </location>
</feature>
<evidence type="ECO:0000313" key="3">
    <source>
        <dbReference type="Proteomes" id="UP000286246"/>
    </source>
</evidence>
<dbReference type="Gene3D" id="3.90.550.10">
    <property type="entry name" value="Spore Coat Polysaccharide Biosynthesis Protein SpsA, Chain A"/>
    <property type="match status" value="1"/>
</dbReference>
<dbReference type="CDD" id="cd00761">
    <property type="entry name" value="Glyco_tranf_GTA_type"/>
    <property type="match status" value="1"/>
</dbReference>
<evidence type="ECO:0000313" key="2">
    <source>
        <dbReference type="EMBL" id="RKE52741.1"/>
    </source>
</evidence>
<dbReference type="RefSeq" id="WP_120259753.1">
    <property type="nucleotide sequence ID" value="NZ_RAPY01000002.1"/>
</dbReference>
<dbReference type="Pfam" id="PF00535">
    <property type="entry name" value="Glycos_transf_2"/>
    <property type="match status" value="1"/>
</dbReference>
<dbReference type="OrthoDB" id="597270at2"/>
<keyword evidence="2" id="KW-0808">Transferase</keyword>
<proteinExistence type="predicted"/>
<dbReference type="GO" id="GO:0016740">
    <property type="term" value="F:transferase activity"/>
    <property type="evidence" value="ECO:0007669"/>
    <property type="project" value="UniProtKB-KW"/>
</dbReference>
<dbReference type="Proteomes" id="UP000286246">
    <property type="component" value="Unassembled WGS sequence"/>
</dbReference>
<sequence length="251" mass="29167">MKKIVALMCTYGRFSYVRRSIGLFLNQDYENKHLLIYNNAPAPLVLDVYNENVTIINNHIDLISKSEYTDVGTVFRDALTYVPSDADYVSIWDDDDIFLENHLSSGVNYLEINKEYEAWRKRYYFYKSGNDYIELLDANSYTEGACIIRKDFLNEIGFFLNTSLVYHHKWYFEAEGRGQFAVAEDLFPTFCIEAGQANVAHISGLSSNDDLNTRNEVKQRSIDFGDGKKLIPWGEEMVKEYLDICFSDFRD</sequence>
<evidence type="ECO:0000259" key="1">
    <source>
        <dbReference type="Pfam" id="PF00535"/>
    </source>
</evidence>
<accession>A0A420B7R8</accession>